<evidence type="ECO:0000256" key="11">
    <source>
        <dbReference type="PIRSR" id="PIRSR601461-2"/>
    </source>
</evidence>
<keyword evidence="6 12" id="KW-0378">Hydrolase</keyword>
<dbReference type="SUPFAM" id="SSF50630">
    <property type="entry name" value="Acid proteases"/>
    <property type="match status" value="1"/>
</dbReference>
<dbReference type="PROSITE" id="PS00141">
    <property type="entry name" value="ASP_PROTEASE"/>
    <property type="match status" value="1"/>
</dbReference>
<protein>
    <submittedName>
        <fullName evidence="15">Aspartic peptidase A1</fullName>
    </submittedName>
</protein>
<keyword evidence="5 12" id="KW-0064">Aspartyl protease</keyword>
<evidence type="ECO:0000256" key="7">
    <source>
        <dbReference type="ARBA" id="ARBA00023136"/>
    </source>
</evidence>
<name>A0A166UM02_9AGAM</name>
<feature type="active site" evidence="10">
    <location>
        <position position="349"/>
    </location>
</feature>
<evidence type="ECO:0000256" key="3">
    <source>
        <dbReference type="ARBA" id="ARBA00022475"/>
    </source>
</evidence>
<dbReference type="PROSITE" id="PS51767">
    <property type="entry name" value="PEPTIDASE_A1"/>
    <property type="match status" value="1"/>
</dbReference>
<evidence type="ECO:0000256" key="5">
    <source>
        <dbReference type="ARBA" id="ARBA00022750"/>
    </source>
</evidence>
<dbReference type="Gene3D" id="2.40.70.10">
    <property type="entry name" value="Acid Proteases"/>
    <property type="match status" value="2"/>
</dbReference>
<keyword evidence="3" id="KW-1003">Cell membrane</keyword>
<dbReference type="InterPro" id="IPR001969">
    <property type="entry name" value="Aspartic_peptidase_AS"/>
</dbReference>
<dbReference type="InterPro" id="IPR034164">
    <property type="entry name" value="Pepsin-like_dom"/>
</dbReference>
<comment type="subcellular location">
    <subcellularLocation>
        <location evidence="1">Cell membrane</location>
    </subcellularLocation>
</comment>
<dbReference type="PRINTS" id="PR00792">
    <property type="entry name" value="PEPSIN"/>
</dbReference>
<keyword evidence="7" id="KW-0472">Membrane</keyword>
<evidence type="ECO:0000256" key="10">
    <source>
        <dbReference type="PIRSR" id="PIRSR601461-1"/>
    </source>
</evidence>
<dbReference type="OrthoDB" id="2747330at2759"/>
<dbReference type="FunFam" id="2.40.70.10:FF:000008">
    <property type="entry name" value="Cathepsin D"/>
    <property type="match status" value="1"/>
</dbReference>
<comment type="similarity">
    <text evidence="2 12">Belongs to the peptidase A1 family.</text>
</comment>
<dbReference type="EMBL" id="KV417488">
    <property type="protein sequence ID" value="KZP31823.1"/>
    <property type="molecule type" value="Genomic_DNA"/>
</dbReference>
<evidence type="ECO:0000313" key="15">
    <source>
        <dbReference type="EMBL" id="KZP31823.1"/>
    </source>
</evidence>
<evidence type="ECO:0000256" key="13">
    <source>
        <dbReference type="SAM" id="SignalP"/>
    </source>
</evidence>
<dbReference type="GO" id="GO:0006508">
    <property type="term" value="P:proteolysis"/>
    <property type="evidence" value="ECO:0007669"/>
    <property type="project" value="UniProtKB-KW"/>
</dbReference>
<dbReference type="GO" id="GO:0004190">
    <property type="term" value="F:aspartic-type endopeptidase activity"/>
    <property type="evidence" value="ECO:0007669"/>
    <property type="project" value="UniProtKB-KW"/>
</dbReference>
<dbReference type="InterPro" id="IPR021109">
    <property type="entry name" value="Peptidase_aspartic_dom_sf"/>
</dbReference>
<dbReference type="InterPro" id="IPR033121">
    <property type="entry name" value="PEPTIDASE_A1"/>
</dbReference>
<dbReference type="PANTHER" id="PTHR47966:SF75">
    <property type="entry name" value="ENDOPEPTIDASE (CTSD), PUTATIVE (AFU_ORTHOLOGUE AFUA_4G07040)-RELATED"/>
    <property type="match status" value="1"/>
</dbReference>
<dbReference type="FunFam" id="2.40.70.10:FF:000060">
    <property type="entry name" value="Aspartic-type endopeptidase ctsD"/>
    <property type="match status" value="1"/>
</dbReference>
<reference evidence="15" key="1">
    <citation type="journal article" date="2016" name="Mol. Biol. Evol.">
        <title>Comparative Genomics of Early-Diverging Mushroom-Forming Fungi Provides Insights into the Origins of Lignocellulose Decay Capabilities.</title>
        <authorList>
            <person name="Nagy L.G."/>
            <person name="Riley R."/>
            <person name="Tritt A."/>
            <person name="Adam C."/>
            <person name="Daum C."/>
            <person name="Floudas D."/>
            <person name="Sun H."/>
            <person name="Yadav J.S."/>
            <person name="Pangilinan J."/>
            <person name="Larsson K.H."/>
            <person name="Matsuura K."/>
            <person name="Barry K."/>
            <person name="Labutti K."/>
            <person name="Kuo R."/>
            <person name="Ohm R.A."/>
            <person name="Bhattacharya S.S."/>
            <person name="Shirouzu T."/>
            <person name="Yoshinaga Y."/>
            <person name="Martin F.M."/>
            <person name="Grigoriev I.V."/>
            <person name="Hibbett D.S."/>
        </authorList>
    </citation>
    <scope>NUCLEOTIDE SEQUENCE [LARGE SCALE GENOMIC DNA]</scope>
    <source>
        <strain evidence="15">CBS 109695</strain>
    </source>
</reference>
<gene>
    <name evidence="15" type="ORF">FIBSPDRAFT_813506</name>
</gene>
<evidence type="ECO:0000256" key="4">
    <source>
        <dbReference type="ARBA" id="ARBA00022670"/>
    </source>
</evidence>
<keyword evidence="11" id="KW-1015">Disulfide bond</keyword>
<evidence type="ECO:0000256" key="6">
    <source>
        <dbReference type="ARBA" id="ARBA00022801"/>
    </source>
</evidence>
<evidence type="ECO:0000256" key="12">
    <source>
        <dbReference type="RuleBase" id="RU000454"/>
    </source>
</evidence>
<sequence>MLAPVNLTVLLAALIIGFAAETCEARLAPSPPSRVAIPIRRLAGQAESSLHPAIVTAQHVNRAHKRLAKLTGRAQPPTHDLVANIHRAVANLPPALQKRYTASEGFSPVDAAASVSNALAPANAPSFAHSVGLAIEGNDIGYVGDIMIGTPPRAFRMLMDSGSSDLWVGSESCSSDGSSDCGNHTFLGPMSSSSFKELTDTWSITYASGQVTGKLAQDNVAFGDLKLTNHVFGVAHNESSDYSANDIPLDGILGLGRKQLANQNTATMLDAMRQSGLIQQAIVSYKIPRLADQQNDGEITLGAMNPSKFTGSVVTFPNVNTQGFWEGAMGAFKVDGKDMGLVNRTGVLDTGTTLLVGPPADVKAIHAAIPGSRSTNGVDWIIPCTTTSVLSLSFGGQDWTVDARDLSFLPVDLANPKGDCTSAISGASPFGGATEWLVGDVFLKNVYLSTNADTNQISLARLS</sequence>
<evidence type="ECO:0000256" key="1">
    <source>
        <dbReference type="ARBA" id="ARBA00004236"/>
    </source>
</evidence>
<keyword evidence="8" id="KW-0325">Glycoprotein</keyword>
<keyword evidence="4 12" id="KW-0645">Protease</keyword>
<feature type="disulfide bond" evidence="11">
    <location>
        <begin position="173"/>
        <end position="181"/>
    </location>
</feature>
<proteinExistence type="inferred from homology"/>
<dbReference type="CDD" id="cd05471">
    <property type="entry name" value="pepsin_like"/>
    <property type="match status" value="1"/>
</dbReference>
<accession>A0A166UM02</accession>
<evidence type="ECO:0000259" key="14">
    <source>
        <dbReference type="PROSITE" id="PS51767"/>
    </source>
</evidence>
<dbReference type="Pfam" id="PF00026">
    <property type="entry name" value="Asp"/>
    <property type="match status" value="1"/>
</dbReference>
<evidence type="ECO:0000256" key="8">
    <source>
        <dbReference type="ARBA" id="ARBA00023180"/>
    </source>
</evidence>
<feature type="signal peptide" evidence="13">
    <location>
        <begin position="1"/>
        <end position="25"/>
    </location>
</feature>
<keyword evidence="9" id="KW-0449">Lipoprotein</keyword>
<feature type="chain" id="PRO_5007880698" evidence="13">
    <location>
        <begin position="26"/>
        <end position="463"/>
    </location>
</feature>
<keyword evidence="13" id="KW-0732">Signal</keyword>
<dbReference type="InterPro" id="IPR001461">
    <property type="entry name" value="Aspartic_peptidase_A1"/>
</dbReference>
<organism evidence="15">
    <name type="scientific">Athelia psychrophila</name>
    <dbReference type="NCBI Taxonomy" id="1759441"/>
    <lineage>
        <taxon>Eukaryota</taxon>
        <taxon>Fungi</taxon>
        <taxon>Dikarya</taxon>
        <taxon>Basidiomycota</taxon>
        <taxon>Agaricomycotina</taxon>
        <taxon>Agaricomycetes</taxon>
        <taxon>Agaricomycetidae</taxon>
        <taxon>Atheliales</taxon>
        <taxon>Atheliaceae</taxon>
        <taxon>Athelia</taxon>
    </lineage>
</organism>
<dbReference type="STRING" id="436010.A0A166UM02"/>
<feature type="active site" evidence="10">
    <location>
        <position position="160"/>
    </location>
</feature>
<dbReference type="AlphaFoldDB" id="A0A166UM02"/>
<evidence type="ECO:0000256" key="2">
    <source>
        <dbReference type="ARBA" id="ARBA00007447"/>
    </source>
</evidence>
<dbReference type="PANTHER" id="PTHR47966">
    <property type="entry name" value="BETA-SITE APP-CLEAVING ENZYME, ISOFORM A-RELATED"/>
    <property type="match status" value="1"/>
</dbReference>
<feature type="domain" description="Peptidase A1" evidence="14">
    <location>
        <begin position="142"/>
        <end position="460"/>
    </location>
</feature>
<dbReference type="GO" id="GO:0005886">
    <property type="term" value="C:plasma membrane"/>
    <property type="evidence" value="ECO:0007669"/>
    <property type="project" value="UniProtKB-SubCell"/>
</dbReference>
<evidence type="ECO:0000256" key="9">
    <source>
        <dbReference type="ARBA" id="ARBA00023288"/>
    </source>
</evidence>